<comment type="subcellular location">
    <subcellularLocation>
        <location evidence="1">Cell membrane</location>
        <topology evidence="1">Multi-pass membrane protein</topology>
    </subcellularLocation>
</comment>
<dbReference type="InterPro" id="IPR049278">
    <property type="entry name" value="MS_channel_C"/>
</dbReference>
<dbReference type="AlphaFoldDB" id="A0A5B1CRE4"/>
<feature type="region of interest" description="Disordered" evidence="7">
    <location>
        <begin position="1040"/>
        <end position="1070"/>
    </location>
</feature>
<dbReference type="GO" id="GO:0005886">
    <property type="term" value="C:plasma membrane"/>
    <property type="evidence" value="ECO:0007669"/>
    <property type="project" value="UniProtKB-SubCell"/>
</dbReference>
<feature type="transmembrane region" description="Helical" evidence="8">
    <location>
        <begin position="594"/>
        <end position="614"/>
    </location>
</feature>
<gene>
    <name evidence="12" type="primary">mscM_3</name>
    <name evidence="12" type="ORF">LF1_50030</name>
</gene>
<dbReference type="PANTHER" id="PTHR30347">
    <property type="entry name" value="POTASSIUM CHANNEL RELATED"/>
    <property type="match status" value="1"/>
</dbReference>
<protein>
    <submittedName>
        <fullName evidence="12">Miniconductance mechanosensitive channel MscM</fullName>
    </submittedName>
</protein>
<evidence type="ECO:0000259" key="9">
    <source>
        <dbReference type="Pfam" id="PF00924"/>
    </source>
</evidence>
<feature type="transmembrane region" description="Helical" evidence="8">
    <location>
        <begin position="481"/>
        <end position="504"/>
    </location>
</feature>
<dbReference type="Pfam" id="PF00924">
    <property type="entry name" value="MS_channel_2nd"/>
    <property type="match status" value="1"/>
</dbReference>
<evidence type="ECO:0000313" key="12">
    <source>
        <dbReference type="EMBL" id="KAA1262439.1"/>
    </source>
</evidence>
<reference evidence="12 13" key="1">
    <citation type="submission" date="2019-08" db="EMBL/GenBank/DDBJ databases">
        <title>Deep-cultivation of Planctomycetes and their phenomic and genomic characterization uncovers novel biology.</title>
        <authorList>
            <person name="Wiegand S."/>
            <person name="Jogler M."/>
            <person name="Boedeker C."/>
            <person name="Pinto D."/>
            <person name="Vollmers J."/>
            <person name="Rivas-Marin E."/>
            <person name="Kohn T."/>
            <person name="Peeters S.H."/>
            <person name="Heuer A."/>
            <person name="Rast P."/>
            <person name="Oberbeckmann S."/>
            <person name="Bunk B."/>
            <person name="Jeske O."/>
            <person name="Meyerdierks A."/>
            <person name="Storesund J.E."/>
            <person name="Kallscheuer N."/>
            <person name="Luecker S."/>
            <person name="Lage O.M."/>
            <person name="Pohl T."/>
            <person name="Merkel B.J."/>
            <person name="Hornburger P."/>
            <person name="Mueller R.-W."/>
            <person name="Bruemmer F."/>
            <person name="Labrenz M."/>
            <person name="Spormann A.M."/>
            <person name="Op Den Camp H."/>
            <person name="Overmann J."/>
            <person name="Amann R."/>
            <person name="Jetten M.S.M."/>
            <person name="Mascher T."/>
            <person name="Medema M.H."/>
            <person name="Devos D.P."/>
            <person name="Kaster A.-K."/>
            <person name="Ovreas L."/>
            <person name="Rohde M."/>
            <person name="Galperin M.Y."/>
            <person name="Jogler C."/>
        </authorList>
    </citation>
    <scope>NUCLEOTIDE SEQUENCE [LARGE SCALE GENOMIC DNA]</scope>
    <source>
        <strain evidence="12 13">LF1</strain>
    </source>
</reference>
<organism evidence="12 13">
    <name type="scientific">Rubripirellula obstinata</name>
    <dbReference type="NCBI Taxonomy" id="406547"/>
    <lineage>
        <taxon>Bacteria</taxon>
        <taxon>Pseudomonadati</taxon>
        <taxon>Planctomycetota</taxon>
        <taxon>Planctomycetia</taxon>
        <taxon>Pirellulales</taxon>
        <taxon>Pirellulaceae</taxon>
        <taxon>Rubripirellula</taxon>
    </lineage>
</organism>
<feature type="domain" description="Mechanosensitive ion channel inner membrane" evidence="10">
    <location>
        <begin position="445"/>
        <end position="765"/>
    </location>
</feature>
<feature type="transmembrane region" description="Helical" evidence="8">
    <location>
        <begin position="870"/>
        <end position="889"/>
    </location>
</feature>
<dbReference type="RefSeq" id="WP_235033464.1">
    <property type="nucleotide sequence ID" value="NZ_LWSK01000051.1"/>
</dbReference>
<feature type="transmembrane region" description="Helical" evidence="8">
    <location>
        <begin position="804"/>
        <end position="830"/>
    </location>
</feature>
<evidence type="ECO:0000256" key="7">
    <source>
        <dbReference type="SAM" id="MobiDB-lite"/>
    </source>
</evidence>
<feature type="transmembrane region" description="Helical" evidence="8">
    <location>
        <begin position="638"/>
        <end position="660"/>
    </location>
</feature>
<dbReference type="PANTHER" id="PTHR30347:SF1">
    <property type="entry name" value="MECHANOSENSITIVE CHANNEL MSCK"/>
    <property type="match status" value="1"/>
</dbReference>
<evidence type="ECO:0000256" key="5">
    <source>
        <dbReference type="ARBA" id="ARBA00022989"/>
    </source>
</evidence>
<feature type="transmembrane region" description="Helical" evidence="8">
    <location>
        <begin position="842"/>
        <end position="864"/>
    </location>
</feature>
<dbReference type="InterPro" id="IPR011066">
    <property type="entry name" value="MscS_channel_C_sf"/>
</dbReference>
<feature type="transmembrane region" description="Helical" evidence="8">
    <location>
        <begin position="441"/>
        <end position="461"/>
    </location>
</feature>
<evidence type="ECO:0000256" key="8">
    <source>
        <dbReference type="SAM" id="Phobius"/>
    </source>
</evidence>
<evidence type="ECO:0000259" key="10">
    <source>
        <dbReference type="Pfam" id="PF12794"/>
    </source>
</evidence>
<feature type="transmembrane region" description="Helical" evidence="8">
    <location>
        <begin position="736"/>
        <end position="757"/>
    </location>
</feature>
<dbReference type="Gene3D" id="2.30.30.60">
    <property type="match status" value="1"/>
</dbReference>
<dbReference type="Gene3D" id="1.10.287.1260">
    <property type="match status" value="1"/>
</dbReference>
<dbReference type="InterPro" id="IPR010920">
    <property type="entry name" value="LSM_dom_sf"/>
</dbReference>
<dbReference type="InterPro" id="IPR052702">
    <property type="entry name" value="MscS-like_channel"/>
</dbReference>
<dbReference type="Pfam" id="PF21082">
    <property type="entry name" value="MS_channel_3rd"/>
    <property type="match status" value="1"/>
</dbReference>
<evidence type="ECO:0000256" key="1">
    <source>
        <dbReference type="ARBA" id="ARBA00004651"/>
    </source>
</evidence>
<evidence type="ECO:0000313" key="13">
    <source>
        <dbReference type="Proteomes" id="UP000322699"/>
    </source>
</evidence>
<keyword evidence="6 8" id="KW-0472">Membrane</keyword>
<keyword evidence="4 8" id="KW-0812">Transmembrane</keyword>
<name>A0A5B1CRE4_9BACT</name>
<keyword evidence="3" id="KW-1003">Cell membrane</keyword>
<dbReference type="EMBL" id="VRLW01000001">
    <property type="protein sequence ID" value="KAA1262439.1"/>
    <property type="molecule type" value="Genomic_DNA"/>
</dbReference>
<dbReference type="InterPro" id="IPR023408">
    <property type="entry name" value="MscS_beta-dom_sf"/>
</dbReference>
<dbReference type="InterPro" id="IPR025692">
    <property type="entry name" value="MscS_IM_dom1"/>
</dbReference>
<dbReference type="Proteomes" id="UP000322699">
    <property type="component" value="Unassembled WGS sequence"/>
</dbReference>
<evidence type="ECO:0000256" key="4">
    <source>
        <dbReference type="ARBA" id="ARBA00022692"/>
    </source>
</evidence>
<feature type="transmembrane region" description="Helical" evidence="8">
    <location>
        <begin position="562"/>
        <end position="582"/>
    </location>
</feature>
<evidence type="ECO:0000259" key="11">
    <source>
        <dbReference type="Pfam" id="PF21082"/>
    </source>
</evidence>
<dbReference type="SUPFAM" id="SSF50182">
    <property type="entry name" value="Sm-like ribonucleoproteins"/>
    <property type="match status" value="1"/>
</dbReference>
<evidence type="ECO:0000256" key="2">
    <source>
        <dbReference type="ARBA" id="ARBA00008017"/>
    </source>
</evidence>
<dbReference type="Pfam" id="PF12794">
    <property type="entry name" value="MscS_TM"/>
    <property type="match status" value="1"/>
</dbReference>
<feature type="domain" description="Mechanosensitive ion channel MscS C-terminal" evidence="11">
    <location>
        <begin position="961"/>
        <end position="1041"/>
    </location>
</feature>
<proteinExistence type="inferred from homology"/>
<dbReference type="SUPFAM" id="SSF82689">
    <property type="entry name" value="Mechanosensitive channel protein MscS (YggB), C-terminal domain"/>
    <property type="match status" value="1"/>
</dbReference>
<dbReference type="InterPro" id="IPR006685">
    <property type="entry name" value="MscS_channel_2nd"/>
</dbReference>
<feature type="transmembrane region" description="Helical" evidence="8">
    <location>
        <begin position="666"/>
        <end position="687"/>
    </location>
</feature>
<dbReference type="GO" id="GO:0008381">
    <property type="term" value="F:mechanosensitive monoatomic ion channel activity"/>
    <property type="evidence" value="ECO:0007669"/>
    <property type="project" value="UniProtKB-ARBA"/>
</dbReference>
<evidence type="ECO:0000256" key="3">
    <source>
        <dbReference type="ARBA" id="ARBA00022475"/>
    </source>
</evidence>
<accession>A0A5B1CRE4</accession>
<sequence length="1070" mass="119259">MTSIKIYLGRTSKTLDTLKRPLKSLMLVGVLLMLVGQSSQAQNIVYPNSYPVNSYPVHSYPASSPHVYSEQIISERVIGPSTPTHPVIQNGVTSYPTHSYPVTSQPTTTLSTPSRIISEAIPTASSNNRRMPTMRRDNRQSFIQLDDDTQLASTKLYDSRSRYSAENPFSQTNDRQQIPFEQRRSPYRIEAIQEALRAADQLRRRAETSAPVVADVCLENASFADQWIALAESYNELATRVHDANAQLFATTQDFEDATTKLNNYGLTPTVGLLLQQKREQLDRWKVIDSEILFADEELKRSRQQQLELEMVRYDGSDAVVQSAQVLADANLDSNNRQNSHLTSQVHDLLVRRGQWLQALGQGYRDYREKLGELDSTTTASNQLTDDYRKLIDRHVMWIPSDEPASIADFRNLGGGFGALFNFRRSEDFGPTLQRKIDSSATGSLSLLIGLVLILIVRWRAKSWLIGIGNRKRMREVAAKWRKVAAGFLTVLVAIAFPAVFYVIARWLGSGIVSEATLDASGGFYAASLVAFAIEVPRQLLRNYGYLDKHVEIDLPRRTNALRFLSVIGLGLVVAAYTVKVMGAVDHGMWRGSLARLVFILAMLLVAWTAHLSLKPKGGFLEPLIAKYGSKVVHRLRFLMYLACIAFPAAMIVLSLMGYGFTANEFIERAIVTMTSVLVAATLWSAIKIVCAHGWQRLTGATPPPRRFDEYGEIPADNESVTGALGEHFLELKHHLAFLCQCVLILSALVCLGWLWVDVFPNVRMGNPVVWSVQSEVAVAALDSSNPSLAATRMETTDIRLMHLLMAAATLFVAFQLAKLLPALFDALVLQHVSFDEAMEHFSLVLGRCLLFGIGCVIACSLIGVRWQTIQWLAVGLTIGLGFGLQDMVRNLFGGLIVLFEKPAKLGDLITVGKVTGRVSFQKLRTTVLSDDEGREVVVPNKNFVSEHVVNWMGAGRLSVIPIEVAVKRDIRSADVCRTLHELVIEQPDVLLTPAPQATLVCVGQRSQRIEVRAWIEEGQNAERYRDSLLSTVRKFLREKNMLTSSQPSQPEMRTQSDDSRRSRTRARSA</sequence>
<feature type="domain" description="Mechanosensitive ion channel MscS" evidence="9">
    <location>
        <begin position="887"/>
        <end position="952"/>
    </location>
</feature>
<evidence type="ECO:0000256" key="6">
    <source>
        <dbReference type="ARBA" id="ARBA00023136"/>
    </source>
</evidence>
<keyword evidence="5 8" id="KW-1133">Transmembrane helix</keyword>
<keyword evidence="13" id="KW-1185">Reference proteome</keyword>
<feature type="compositionally biased region" description="Polar residues" evidence="7">
    <location>
        <begin position="1042"/>
        <end position="1053"/>
    </location>
</feature>
<comment type="similarity">
    <text evidence="2">Belongs to the MscS (TC 1.A.23) family.</text>
</comment>
<comment type="caution">
    <text evidence="12">The sequence shown here is derived from an EMBL/GenBank/DDBJ whole genome shotgun (WGS) entry which is preliminary data.</text>
</comment>